<dbReference type="Proteomes" id="UP000664628">
    <property type="component" value="Unassembled WGS sequence"/>
</dbReference>
<accession>A0ABS3JV98</accession>
<dbReference type="RefSeq" id="WP_207333051.1">
    <property type="nucleotide sequence ID" value="NZ_JAFMYW010000019.1"/>
</dbReference>
<evidence type="ECO:0000313" key="2">
    <source>
        <dbReference type="EMBL" id="MBO0953099.1"/>
    </source>
</evidence>
<evidence type="ECO:0000256" key="1">
    <source>
        <dbReference type="SAM" id="SignalP"/>
    </source>
</evidence>
<dbReference type="EMBL" id="JAFMYW010000019">
    <property type="protein sequence ID" value="MBO0953099.1"/>
    <property type="molecule type" value="Genomic_DNA"/>
</dbReference>
<proteinExistence type="predicted"/>
<sequence>MITPVHTRMLIQWLVLLLISAGSLPAQAQSGTVTQHTQERALPTGLSLPTLIVGHGTPRGSVIGTPYLDSTWQRGTIRFYRPLSPVTSVDSLAQVLIRLDLSTYDTEVKASAQNIRLAKAASVRSIRFTDAQTGLYVNTRDYAPLPSPLTGFFEQVAVGSLTLLYYPYLYRIKANYNVAMGTGSAQDELLHKQAWYVAEKGQVRPFSPGRKALLALMATRQKEIEAYLKQQQPDLKSRTDLKALFEYYNQL</sequence>
<feature type="signal peptide" evidence="1">
    <location>
        <begin position="1"/>
        <end position="28"/>
    </location>
</feature>
<reference evidence="2 3" key="1">
    <citation type="submission" date="2021-03" db="EMBL/GenBank/DDBJ databases">
        <title>Fibrella sp. HMF5405 genome sequencing and assembly.</title>
        <authorList>
            <person name="Kang H."/>
            <person name="Kim H."/>
            <person name="Bae S."/>
            <person name="Joh K."/>
        </authorList>
    </citation>
    <scope>NUCLEOTIDE SEQUENCE [LARGE SCALE GENOMIC DNA]</scope>
    <source>
        <strain evidence="2 3">HMF5405</strain>
    </source>
</reference>
<feature type="chain" id="PRO_5047408015" evidence="1">
    <location>
        <begin position="29"/>
        <end position="251"/>
    </location>
</feature>
<keyword evidence="1" id="KW-0732">Signal</keyword>
<gene>
    <name evidence="2" type="ORF">J2I46_31285</name>
</gene>
<comment type="caution">
    <text evidence="2">The sequence shown here is derived from an EMBL/GenBank/DDBJ whole genome shotgun (WGS) entry which is preliminary data.</text>
</comment>
<name>A0ABS3JV98_9BACT</name>
<keyword evidence="3" id="KW-1185">Reference proteome</keyword>
<organism evidence="2 3">
    <name type="scientific">Fibrella forsythiae</name>
    <dbReference type="NCBI Taxonomy" id="2817061"/>
    <lineage>
        <taxon>Bacteria</taxon>
        <taxon>Pseudomonadati</taxon>
        <taxon>Bacteroidota</taxon>
        <taxon>Cytophagia</taxon>
        <taxon>Cytophagales</taxon>
        <taxon>Spirosomataceae</taxon>
        <taxon>Fibrella</taxon>
    </lineage>
</organism>
<evidence type="ECO:0000313" key="3">
    <source>
        <dbReference type="Proteomes" id="UP000664628"/>
    </source>
</evidence>
<protein>
    <submittedName>
        <fullName evidence="2">Uncharacterized protein</fullName>
    </submittedName>
</protein>